<dbReference type="AlphaFoldDB" id="A0A2T4C9M9"/>
<reference evidence="1 2" key="1">
    <citation type="submission" date="2016-07" db="EMBL/GenBank/DDBJ databases">
        <title>Multiple horizontal gene transfer events from other fungi enriched the ability of initially mycotrophic Trichoderma (Ascomycota) to feed on dead plant biomass.</title>
        <authorList>
            <consortium name="DOE Joint Genome Institute"/>
            <person name="Aerts A."/>
            <person name="Atanasova L."/>
            <person name="Chenthamara K."/>
            <person name="Zhang J."/>
            <person name="Grujic M."/>
            <person name="Henrissat B."/>
            <person name="Kuo A."/>
            <person name="Salamov A."/>
            <person name="Lipzen A."/>
            <person name="Labutti K."/>
            <person name="Barry K."/>
            <person name="Miao Y."/>
            <person name="Rahimi M.J."/>
            <person name="Shen Q."/>
            <person name="Grigoriev I.V."/>
            <person name="Kubicek C.P."/>
            <person name="Druzhinina I.S."/>
        </authorList>
    </citation>
    <scope>NUCLEOTIDE SEQUENCE [LARGE SCALE GENOMIC DNA]</scope>
    <source>
        <strain evidence="1 2">ATCC 18648</strain>
    </source>
</reference>
<dbReference type="Proteomes" id="UP000240760">
    <property type="component" value="Unassembled WGS sequence"/>
</dbReference>
<accession>A0A2T4C9M9</accession>
<evidence type="ECO:0000313" key="1">
    <source>
        <dbReference type="EMBL" id="PTB78234.1"/>
    </source>
</evidence>
<protein>
    <submittedName>
        <fullName evidence="1">Uncharacterized protein</fullName>
    </submittedName>
</protein>
<dbReference type="EMBL" id="KZ679129">
    <property type="protein sequence ID" value="PTB78234.1"/>
    <property type="molecule type" value="Genomic_DNA"/>
</dbReference>
<sequence>MLLPGPSGFAKPPLWCLSSNQPAAPPPCPPSAAGKASQTCGQGAANWLIRGHPALTVGQVVVPSGPHPR</sequence>
<organism evidence="1 2">
    <name type="scientific">Trichoderma longibrachiatum ATCC 18648</name>
    <dbReference type="NCBI Taxonomy" id="983965"/>
    <lineage>
        <taxon>Eukaryota</taxon>
        <taxon>Fungi</taxon>
        <taxon>Dikarya</taxon>
        <taxon>Ascomycota</taxon>
        <taxon>Pezizomycotina</taxon>
        <taxon>Sordariomycetes</taxon>
        <taxon>Hypocreomycetidae</taxon>
        <taxon>Hypocreales</taxon>
        <taxon>Hypocreaceae</taxon>
        <taxon>Trichoderma</taxon>
    </lineage>
</organism>
<evidence type="ECO:0000313" key="2">
    <source>
        <dbReference type="Proteomes" id="UP000240760"/>
    </source>
</evidence>
<keyword evidence="2" id="KW-1185">Reference proteome</keyword>
<name>A0A2T4C9M9_TRILO</name>
<gene>
    <name evidence="1" type="ORF">M440DRAFT_1399408</name>
</gene>
<proteinExistence type="predicted"/>